<evidence type="ECO:0000313" key="3">
    <source>
        <dbReference type="Proteomes" id="UP000800094"/>
    </source>
</evidence>
<dbReference type="AlphaFoldDB" id="A0A6A6ICB9"/>
<gene>
    <name evidence="2" type="ORF">BU26DRAFT_342641</name>
</gene>
<keyword evidence="3" id="KW-1185">Reference proteome</keyword>
<name>A0A6A6ICB9_9PLEO</name>
<dbReference type="Proteomes" id="UP000800094">
    <property type="component" value="Unassembled WGS sequence"/>
</dbReference>
<dbReference type="RefSeq" id="XP_033682137.1">
    <property type="nucleotide sequence ID" value="XM_033822331.1"/>
</dbReference>
<dbReference type="SUPFAM" id="SSF54695">
    <property type="entry name" value="POZ domain"/>
    <property type="match status" value="1"/>
</dbReference>
<feature type="compositionally biased region" description="Low complexity" evidence="1">
    <location>
        <begin position="219"/>
        <end position="237"/>
    </location>
</feature>
<feature type="compositionally biased region" description="Polar residues" evidence="1">
    <location>
        <begin position="147"/>
        <end position="168"/>
    </location>
</feature>
<reference evidence="2" key="1">
    <citation type="journal article" date="2020" name="Stud. Mycol.">
        <title>101 Dothideomycetes genomes: a test case for predicting lifestyles and emergence of pathogens.</title>
        <authorList>
            <person name="Haridas S."/>
            <person name="Albert R."/>
            <person name="Binder M."/>
            <person name="Bloem J."/>
            <person name="Labutti K."/>
            <person name="Salamov A."/>
            <person name="Andreopoulos B."/>
            <person name="Baker S."/>
            <person name="Barry K."/>
            <person name="Bills G."/>
            <person name="Bluhm B."/>
            <person name="Cannon C."/>
            <person name="Castanera R."/>
            <person name="Culley D."/>
            <person name="Daum C."/>
            <person name="Ezra D."/>
            <person name="Gonzalez J."/>
            <person name="Henrissat B."/>
            <person name="Kuo A."/>
            <person name="Liang C."/>
            <person name="Lipzen A."/>
            <person name="Lutzoni F."/>
            <person name="Magnuson J."/>
            <person name="Mondo S."/>
            <person name="Nolan M."/>
            <person name="Ohm R."/>
            <person name="Pangilinan J."/>
            <person name="Park H.-J."/>
            <person name="Ramirez L."/>
            <person name="Alfaro M."/>
            <person name="Sun H."/>
            <person name="Tritt A."/>
            <person name="Yoshinaga Y."/>
            <person name="Zwiers L.-H."/>
            <person name="Turgeon B."/>
            <person name="Goodwin S."/>
            <person name="Spatafora J."/>
            <person name="Crous P."/>
            <person name="Grigoriev I."/>
        </authorList>
    </citation>
    <scope>NUCLEOTIDE SEQUENCE</scope>
    <source>
        <strain evidence="2">CBS 122368</strain>
    </source>
</reference>
<sequence length="831" mass="90029">MPDQAKRTTSRDFAFQSTDQSFTHQLGGAEGAPQSAYHPQTHERYDVESATNSGGGSATSNLAAAPDSSLRFAEYGAQQSSVPPHAASGQYPGYSFSPGGPLVWDWGNSIDFPDFTNHYEPQGELVQELQNPNVPASDFSIPLPVTNAETAYQSPQQVASSHSTTVQNPLSPPPRPPQKPSVQTGMKRKAESEPSSAVSQTASNFGEPQPNPPKRANKSRSSSSASAATSPVVATASDAQVPPMTQKVSAPAATESAPQAASNTSTEIQKRKEPSKGTGPQGRVIDVSKPRRIVESPSGAEILPAGKVFPIQIGSELFRLSGASLSSDAPSYFSHFFGEQLHSNGGRAPGDLRTLYIDRDPDTFRDIALHLQGYHINPRDGEHFVRLFADAQFYSLPRLTKQLFSTDIFIRIGGVPFQIPRDLFSSPGDSPNYFSLGFAQFFSTPTEVFPGLDRNALLRPPSISPPTVPNRSGETFAELVKLLQGYNIDIRNDAHRSQLLRDARYFHLRGLEQKLIPCEISYNLRRSQSEILIRLEDVRQSGISFRPDTSTSNSSSGSGSAAPSASGLSPAPTSKPASPAPSLGGPQFRPGTVSYARPYTDDHSNTNILILEVSTSESTTLHLPIDPTKPRSDSEPLTLNLRATFHGSTLARITSLFSVIASKMGLPATQPLGLMMLQSGGGVAAQPVSPANSGVSERRVRVRISSDCYMDIDDMPAELSVDPESGRLGIKRVLADRPSKRVRVSDDYSENDDVENSEWIWGGARDVEVRIGKDGEEQQEDLVVKKAHWRVRVEPVEGERGKMQVVLCGVRIAGYSRERSRNRSRGFLGRP</sequence>
<feature type="compositionally biased region" description="Pro residues" evidence="1">
    <location>
        <begin position="170"/>
        <end position="179"/>
    </location>
</feature>
<feature type="region of interest" description="Disordered" evidence="1">
    <location>
        <begin position="123"/>
        <end position="284"/>
    </location>
</feature>
<feature type="compositionally biased region" description="Polar residues" evidence="1">
    <location>
        <begin position="193"/>
        <end position="206"/>
    </location>
</feature>
<evidence type="ECO:0008006" key="4">
    <source>
        <dbReference type="Google" id="ProtNLM"/>
    </source>
</evidence>
<protein>
    <recommendedName>
        <fullName evidence="4">BTB/POZ domain-containing protein</fullName>
    </recommendedName>
</protein>
<organism evidence="2 3">
    <name type="scientific">Trematosphaeria pertusa</name>
    <dbReference type="NCBI Taxonomy" id="390896"/>
    <lineage>
        <taxon>Eukaryota</taxon>
        <taxon>Fungi</taxon>
        <taxon>Dikarya</taxon>
        <taxon>Ascomycota</taxon>
        <taxon>Pezizomycotina</taxon>
        <taxon>Dothideomycetes</taxon>
        <taxon>Pleosporomycetidae</taxon>
        <taxon>Pleosporales</taxon>
        <taxon>Massarineae</taxon>
        <taxon>Trematosphaeriaceae</taxon>
        <taxon>Trematosphaeria</taxon>
    </lineage>
</organism>
<feature type="compositionally biased region" description="Low complexity" evidence="1">
    <location>
        <begin position="249"/>
        <end position="262"/>
    </location>
</feature>
<evidence type="ECO:0000256" key="1">
    <source>
        <dbReference type="SAM" id="MobiDB-lite"/>
    </source>
</evidence>
<dbReference type="CDD" id="cd18316">
    <property type="entry name" value="BTB_POZ_KCTD-like"/>
    <property type="match status" value="1"/>
</dbReference>
<feature type="region of interest" description="Disordered" evidence="1">
    <location>
        <begin position="74"/>
        <end position="93"/>
    </location>
</feature>
<evidence type="ECO:0000313" key="2">
    <source>
        <dbReference type="EMBL" id="KAF2247133.1"/>
    </source>
</evidence>
<accession>A0A6A6ICB9</accession>
<dbReference type="Gene3D" id="3.30.710.10">
    <property type="entry name" value="Potassium Channel Kv1.1, Chain A"/>
    <property type="match status" value="2"/>
</dbReference>
<feature type="compositionally biased region" description="Low complexity" evidence="1">
    <location>
        <begin position="549"/>
        <end position="582"/>
    </location>
</feature>
<dbReference type="OrthoDB" id="2414723at2759"/>
<dbReference type="InterPro" id="IPR011333">
    <property type="entry name" value="SKP1/BTB/POZ_sf"/>
</dbReference>
<dbReference type="GeneID" id="54575661"/>
<proteinExistence type="predicted"/>
<dbReference type="EMBL" id="ML987197">
    <property type="protein sequence ID" value="KAF2247133.1"/>
    <property type="molecule type" value="Genomic_DNA"/>
</dbReference>
<dbReference type="PANTHER" id="PTHR31758">
    <property type="entry name" value="BTB/POZ DOMAIN-CONTAINING PROTEIN YLR108C"/>
    <property type="match status" value="1"/>
</dbReference>
<feature type="region of interest" description="Disordered" evidence="1">
    <location>
        <begin position="543"/>
        <end position="599"/>
    </location>
</feature>
<feature type="region of interest" description="Disordered" evidence="1">
    <location>
        <begin position="1"/>
        <end position="65"/>
    </location>
</feature>
<feature type="compositionally biased region" description="Polar residues" evidence="1">
    <location>
        <begin position="15"/>
        <end position="24"/>
    </location>
</feature>
<feature type="compositionally biased region" description="Basic and acidic residues" evidence="1">
    <location>
        <begin position="1"/>
        <end position="10"/>
    </location>
</feature>
<dbReference type="PANTHER" id="PTHR31758:SF2">
    <property type="entry name" value="BTB_POZ DOMAIN-CONTAINING PROTEIN YLR108C"/>
    <property type="match status" value="1"/>
</dbReference>